<evidence type="ECO:0000256" key="1">
    <source>
        <dbReference type="SAM" id="Phobius"/>
    </source>
</evidence>
<dbReference type="Pfam" id="PF07451">
    <property type="entry name" value="SpoVAD"/>
    <property type="match status" value="1"/>
</dbReference>
<proteinExistence type="predicted"/>
<organism evidence="2 3">
    <name type="scientific">Heliorestis convoluta</name>
    <dbReference type="NCBI Taxonomy" id="356322"/>
    <lineage>
        <taxon>Bacteria</taxon>
        <taxon>Bacillati</taxon>
        <taxon>Bacillota</taxon>
        <taxon>Clostridia</taxon>
        <taxon>Eubacteriales</taxon>
        <taxon>Heliobacteriaceae</taxon>
        <taxon>Heliorestis</taxon>
    </lineage>
</organism>
<dbReference type="AlphaFoldDB" id="A0A5Q2MY30"/>
<dbReference type="NCBIfam" id="TIGR02845">
    <property type="entry name" value="spore_V_AD"/>
    <property type="match status" value="1"/>
</dbReference>
<protein>
    <submittedName>
        <fullName evidence="2">Stage V sporulation protein AD</fullName>
    </submittedName>
</protein>
<dbReference type="InterPro" id="IPR005562">
    <property type="entry name" value="SpoVA"/>
</dbReference>
<evidence type="ECO:0000313" key="3">
    <source>
        <dbReference type="Proteomes" id="UP000366051"/>
    </source>
</evidence>
<dbReference type="InterPro" id="IPR014203">
    <property type="entry name" value="Spore_V_AC"/>
</dbReference>
<dbReference type="InterPro" id="IPR016039">
    <property type="entry name" value="Thiolase-like"/>
</dbReference>
<dbReference type="InterPro" id="IPR010894">
    <property type="entry name" value="SpoVAD"/>
</dbReference>
<dbReference type="NCBIfam" id="NF006160">
    <property type="entry name" value="PRK08304.1"/>
    <property type="match status" value="1"/>
</dbReference>
<dbReference type="PANTHER" id="PTHR38450">
    <property type="entry name" value="STAGE V SPORULATION PROTEIN AC-RELATED"/>
    <property type="match status" value="1"/>
</dbReference>
<feature type="transmembrane region" description="Helical" evidence="1">
    <location>
        <begin position="133"/>
        <end position="156"/>
    </location>
</feature>
<keyword evidence="1" id="KW-1133">Transmembrane helix</keyword>
<name>A0A5Q2MY30_9FIRM</name>
<feature type="transmembrane region" description="Helical" evidence="1">
    <location>
        <begin position="68"/>
        <end position="86"/>
    </location>
</feature>
<sequence length="497" mass="53640">MSNKKKKKLTPTQQEYHDLAKLREPKRPILRNCLWAFFVGGTICLIGQFVSNFFLWNFDFNERTAGDPTVAVMILISVILTSVGVYDHIAQKAGAGTAVPVTGFANSIASAAIEHRSEGYVLGSGSKMFKLAGSVISFGVVAAFIIALIKTTLALLEDRKMLQGHQTWVFDKKPAILSTGVVGGPFEARGPLAEDFSLLHGDIYVGQDSFEKAEKKMLEEACEIAIRDAGLQKTDIQFFFSGDLMNQDISSSFTARTLSIPYLGIFGACSSSMEGLAMSALLVNSGAAKYVLSGTSSHNAAAEKQFRYPTEYGSQKPPTAQWTVTGAAACLLGSEGTGPKVTSATIGRVVDMGISDPFNMGAAMAPAAADTITAHFRDRRIKPEEYDLIATGDLAIVGHTILRDLLKKHRIDIPDEIFTDCGLLIYDREKDRQVMAGASGCACSATVTYGHILNRMKKGELRKVLIVATGALLSPISYQQKESIPCIAHAVSIEYEP</sequence>
<keyword evidence="1" id="KW-0812">Transmembrane</keyword>
<dbReference type="OrthoDB" id="9770068at2"/>
<dbReference type="Pfam" id="PF03862">
    <property type="entry name" value="SpoVAC_SpoVAEB"/>
    <property type="match status" value="1"/>
</dbReference>
<reference evidence="3" key="1">
    <citation type="submission" date="2019-11" db="EMBL/GenBank/DDBJ databases">
        <title>Genome sequence of Heliorestis convoluta strain HH, an alkaliphilic and minimalistic phototrophic bacterium from a soda lake in Egypt.</title>
        <authorList>
            <person name="Dewey E.D."/>
            <person name="Stokes L.M."/>
            <person name="Burchell B.M."/>
            <person name="Shaffer K.N."/>
            <person name="Huntington A.M."/>
            <person name="Baker J.M."/>
            <person name="Nadendla S."/>
            <person name="Giglio M.G."/>
            <person name="Touchman J.W."/>
            <person name="Blankenship R.E."/>
            <person name="Madigan M.T."/>
            <person name="Sattley W.M."/>
        </authorList>
    </citation>
    <scope>NUCLEOTIDE SEQUENCE [LARGE SCALE GENOMIC DNA]</scope>
    <source>
        <strain evidence="3">HH</strain>
    </source>
</reference>
<dbReference type="NCBIfam" id="NF009069">
    <property type="entry name" value="PRK12404.1"/>
    <property type="match status" value="1"/>
</dbReference>
<gene>
    <name evidence="2" type="ORF">FTV88_0050</name>
</gene>
<keyword evidence="3" id="KW-1185">Reference proteome</keyword>
<dbReference type="Gene3D" id="3.40.47.40">
    <property type="entry name" value="Stage V sporulation protein AD"/>
    <property type="match status" value="1"/>
</dbReference>
<evidence type="ECO:0000313" key="2">
    <source>
        <dbReference type="EMBL" id="QGG46229.1"/>
    </source>
</evidence>
<dbReference type="GO" id="GO:0016746">
    <property type="term" value="F:acyltransferase activity"/>
    <property type="evidence" value="ECO:0007669"/>
    <property type="project" value="InterPro"/>
</dbReference>
<dbReference type="PANTHER" id="PTHR38450:SF1">
    <property type="entry name" value="STAGE V SPORULATION PROTEIN AC"/>
    <property type="match status" value="1"/>
</dbReference>
<keyword evidence="1" id="KW-0472">Membrane</keyword>
<dbReference type="Proteomes" id="UP000366051">
    <property type="component" value="Chromosome"/>
</dbReference>
<accession>A0A5Q2MY30</accession>
<feature type="transmembrane region" description="Helical" evidence="1">
    <location>
        <begin position="33"/>
        <end position="56"/>
    </location>
</feature>
<dbReference type="SUPFAM" id="SSF53901">
    <property type="entry name" value="Thiolase-like"/>
    <property type="match status" value="1"/>
</dbReference>
<dbReference type="EMBL" id="CP045875">
    <property type="protein sequence ID" value="QGG46229.1"/>
    <property type="molecule type" value="Genomic_DNA"/>
</dbReference>
<dbReference type="KEGG" id="hcv:FTV88_0050"/>
<dbReference type="NCBIfam" id="TIGR02838">
    <property type="entry name" value="spore_V_AC"/>
    <property type="match status" value="1"/>
</dbReference>
<dbReference type="InterPro" id="IPR038369">
    <property type="entry name" value="SpoVAD_sf"/>
</dbReference>